<comment type="catalytic activity">
    <reaction evidence="21">
        <text>a D-hexose + ATP = a D-hexose 6-phosphate + ADP + H(+)</text>
        <dbReference type="Rhea" id="RHEA:22740"/>
        <dbReference type="ChEBI" id="CHEBI:4194"/>
        <dbReference type="ChEBI" id="CHEBI:15378"/>
        <dbReference type="ChEBI" id="CHEBI:30616"/>
        <dbReference type="ChEBI" id="CHEBI:229467"/>
        <dbReference type="ChEBI" id="CHEBI:456216"/>
        <dbReference type="EC" id="2.7.1.1"/>
    </reaction>
    <physiologicalReaction direction="left-to-right" evidence="21">
        <dbReference type="Rhea" id="RHEA:22741"/>
    </physiologicalReaction>
</comment>
<dbReference type="Gene3D" id="3.30.420.40">
    <property type="match status" value="2"/>
</dbReference>
<evidence type="ECO:0000256" key="8">
    <source>
        <dbReference type="ARBA" id="ARBA00022533"/>
    </source>
</evidence>
<dbReference type="PANTHER" id="PTHR19443">
    <property type="entry name" value="HEXOKINASE"/>
    <property type="match status" value="1"/>
</dbReference>
<comment type="catalytic activity">
    <reaction evidence="25">
        <text>D-glucose + ATP = D-glucose 6-phosphate + ADP + H(+)</text>
        <dbReference type="Rhea" id="RHEA:17825"/>
        <dbReference type="ChEBI" id="CHEBI:4167"/>
        <dbReference type="ChEBI" id="CHEBI:15378"/>
        <dbReference type="ChEBI" id="CHEBI:30616"/>
        <dbReference type="ChEBI" id="CHEBI:61548"/>
        <dbReference type="ChEBI" id="CHEBI:456216"/>
        <dbReference type="EC" id="2.7.1.1"/>
    </reaction>
    <physiologicalReaction direction="left-to-right" evidence="25">
        <dbReference type="Rhea" id="RHEA:17826"/>
    </physiologicalReaction>
</comment>
<reference evidence="28 29" key="1">
    <citation type="submission" date="2019-09" db="EMBL/GenBank/DDBJ databases">
        <title>Bird 10,000 Genomes (B10K) Project - Family phase.</title>
        <authorList>
            <person name="Zhang G."/>
        </authorList>
    </citation>
    <scope>NUCLEOTIDE SEQUENCE [LARGE SCALE GENOMIC DNA]</scope>
    <source>
        <strain evidence="28">B10K-LSUMZ-16893</strain>
    </source>
</reference>
<dbReference type="GO" id="GO:0005829">
    <property type="term" value="C:cytosol"/>
    <property type="evidence" value="ECO:0007669"/>
    <property type="project" value="UniProtKB-SubCell"/>
</dbReference>
<keyword evidence="15" id="KW-0007">Acetylation</keyword>
<keyword evidence="11" id="KW-0547">Nucleotide-binding</keyword>
<evidence type="ECO:0000256" key="25">
    <source>
        <dbReference type="ARBA" id="ARBA00048160"/>
    </source>
</evidence>
<evidence type="ECO:0000256" key="1">
    <source>
        <dbReference type="ARBA" id="ARBA00004450"/>
    </source>
</evidence>
<dbReference type="GO" id="GO:0005524">
    <property type="term" value="F:ATP binding"/>
    <property type="evidence" value="ECO:0007669"/>
    <property type="project" value="UniProtKB-KW"/>
</dbReference>
<keyword evidence="18" id="KW-0324">Glycolysis</keyword>
<evidence type="ECO:0000313" key="28">
    <source>
        <dbReference type="EMBL" id="NXA36607.1"/>
    </source>
</evidence>
<comment type="similarity">
    <text evidence="5">Belongs to the hexokinase family.</text>
</comment>
<evidence type="ECO:0000256" key="4">
    <source>
        <dbReference type="ARBA" id="ARBA00005028"/>
    </source>
</evidence>
<keyword evidence="17" id="KW-0472">Membrane</keyword>
<evidence type="ECO:0000256" key="6">
    <source>
        <dbReference type="ARBA" id="ARBA00012324"/>
    </source>
</evidence>
<dbReference type="AlphaFoldDB" id="A0A7K7V5J8"/>
<evidence type="ECO:0000256" key="23">
    <source>
        <dbReference type="ARBA" id="ARBA00047013"/>
    </source>
</evidence>
<comment type="caution">
    <text evidence="28">The sequence shown here is derived from an EMBL/GenBank/DDBJ whole genome shotgun (WGS) entry which is preliminary data.</text>
</comment>
<dbReference type="EC" id="2.7.1.1" evidence="6"/>
<evidence type="ECO:0000256" key="9">
    <source>
        <dbReference type="ARBA" id="ARBA00022679"/>
    </source>
</evidence>
<evidence type="ECO:0000256" key="3">
    <source>
        <dbReference type="ARBA" id="ARBA00004888"/>
    </source>
</evidence>
<dbReference type="GO" id="GO:0005536">
    <property type="term" value="F:D-glucose binding"/>
    <property type="evidence" value="ECO:0007669"/>
    <property type="project" value="InterPro"/>
</dbReference>
<evidence type="ECO:0000256" key="19">
    <source>
        <dbReference type="ARBA" id="ARBA00039453"/>
    </source>
</evidence>
<dbReference type="OrthoDB" id="419537at2759"/>
<evidence type="ECO:0000313" key="29">
    <source>
        <dbReference type="Proteomes" id="UP000533954"/>
    </source>
</evidence>
<feature type="domain" description="Hexokinase C-terminal" evidence="27">
    <location>
        <begin position="229"/>
        <end position="462"/>
    </location>
</feature>
<evidence type="ECO:0000256" key="5">
    <source>
        <dbReference type="ARBA" id="ARBA00009225"/>
    </source>
</evidence>
<keyword evidence="13" id="KW-1000">Mitochondrion outer membrane</keyword>
<evidence type="ECO:0000259" key="27">
    <source>
        <dbReference type="Pfam" id="PF03727"/>
    </source>
</evidence>
<name>A0A7K7V5J8_EUDEL</name>
<feature type="domain" description="Hexokinase N-terminal" evidence="26">
    <location>
        <begin position="473"/>
        <end position="670"/>
    </location>
</feature>
<dbReference type="InterPro" id="IPR022672">
    <property type="entry name" value="Hexokinase_N"/>
</dbReference>
<evidence type="ECO:0000259" key="26">
    <source>
        <dbReference type="Pfam" id="PF00349"/>
    </source>
</evidence>
<keyword evidence="16" id="KW-0496">Mitochondrion</keyword>
<dbReference type="PRINTS" id="PR00475">
    <property type="entry name" value="HEXOKINASE"/>
</dbReference>
<keyword evidence="12" id="KW-0418">Kinase</keyword>
<organism evidence="28 29">
    <name type="scientific">Eudromia elegans</name>
    <name type="common">Elegant crested-tinamou</name>
    <dbReference type="NCBI Taxonomy" id="8805"/>
    <lineage>
        <taxon>Eukaryota</taxon>
        <taxon>Metazoa</taxon>
        <taxon>Chordata</taxon>
        <taxon>Craniata</taxon>
        <taxon>Vertebrata</taxon>
        <taxon>Euteleostomi</taxon>
        <taxon>Archelosauria</taxon>
        <taxon>Archosauria</taxon>
        <taxon>Dinosauria</taxon>
        <taxon>Saurischia</taxon>
        <taxon>Theropoda</taxon>
        <taxon>Coelurosauria</taxon>
        <taxon>Aves</taxon>
        <taxon>Palaeognathae</taxon>
        <taxon>Tinamiformes</taxon>
        <taxon>Tinamidae</taxon>
        <taxon>Eudromia</taxon>
    </lineage>
</organism>
<evidence type="ECO:0000256" key="24">
    <source>
        <dbReference type="ARBA" id="ARBA00047905"/>
    </source>
</evidence>
<accession>A0A7K7V5J8</accession>
<proteinExistence type="inferred from homology"/>
<evidence type="ECO:0000256" key="12">
    <source>
        <dbReference type="ARBA" id="ARBA00022777"/>
    </source>
</evidence>
<gene>
    <name evidence="28" type="primary">Hk1_0</name>
    <name evidence="28" type="ORF">EUDELE_R13416</name>
</gene>
<dbReference type="FunFam" id="3.40.367.20:FF:000001">
    <property type="entry name" value="Hexokinase 1"/>
    <property type="match status" value="1"/>
</dbReference>
<keyword evidence="14" id="KW-0067">ATP-binding</keyword>
<dbReference type="GO" id="GO:0008865">
    <property type="term" value="F:fructokinase activity"/>
    <property type="evidence" value="ECO:0007669"/>
    <property type="project" value="TreeGrafter"/>
</dbReference>
<evidence type="ECO:0000256" key="16">
    <source>
        <dbReference type="ARBA" id="ARBA00023128"/>
    </source>
</evidence>
<dbReference type="GO" id="GO:0006096">
    <property type="term" value="P:glycolytic process"/>
    <property type="evidence" value="ECO:0007669"/>
    <property type="project" value="UniProtKB-UniPathway"/>
</dbReference>
<dbReference type="InterPro" id="IPR043129">
    <property type="entry name" value="ATPase_NBD"/>
</dbReference>
<dbReference type="GO" id="GO:0001678">
    <property type="term" value="P:intracellular glucose homeostasis"/>
    <property type="evidence" value="ECO:0007669"/>
    <property type="project" value="InterPro"/>
</dbReference>
<dbReference type="UniPathway" id="UPA00109">
    <property type="reaction ID" value="UER00180"/>
</dbReference>
<feature type="domain" description="Hexokinase N-terminal" evidence="26">
    <location>
        <begin position="22"/>
        <end position="222"/>
    </location>
</feature>
<evidence type="ECO:0000256" key="21">
    <source>
        <dbReference type="ARBA" id="ARBA00044613"/>
    </source>
</evidence>
<dbReference type="Pfam" id="PF03727">
    <property type="entry name" value="Hexokinase_2"/>
    <property type="match status" value="2"/>
</dbReference>
<evidence type="ECO:0000256" key="11">
    <source>
        <dbReference type="ARBA" id="ARBA00022741"/>
    </source>
</evidence>
<comment type="pathway">
    <text evidence="3">Carbohydrate degradation; glycolysis; D-glyceraldehyde 3-phosphate and glycerone phosphate from D-glucose: step 1/4.</text>
</comment>
<protein>
    <recommendedName>
        <fullName evidence="19">Hexokinase-2</fullName>
        <ecNumber evidence="6">2.7.1.1</ecNumber>
    </recommendedName>
    <alternativeName>
        <fullName evidence="20">Hexokinase type II</fullName>
    </alternativeName>
</protein>
<dbReference type="GO" id="GO:0006006">
    <property type="term" value="P:glucose metabolic process"/>
    <property type="evidence" value="ECO:0007669"/>
    <property type="project" value="TreeGrafter"/>
</dbReference>
<comment type="function">
    <text evidence="22">Catalyzes the phosphorylation of hexose, such as D-glucose and D-fructose, to hexose 6-phosphate (D-glucose 6-phosphate and D-fructose 6-phosphate, respectively). Mediates the initial step of glycolysis by catalyzing phosphorylation of D-glucose to D-glucose 6-phosphate. Plays a key role in maintaining the integrity of the outer mitochondrial membrane by preventing the release of apoptogenic molecules from the intermembrane space and subsequent apoptosis.</text>
</comment>
<dbReference type="FunFam" id="3.30.420.40:FF:000805">
    <property type="entry name" value="Hexokinase-2"/>
    <property type="match status" value="1"/>
</dbReference>
<keyword evidence="10" id="KW-0677">Repeat</keyword>
<feature type="domain" description="Hexokinase C-terminal" evidence="27">
    <location>
        <begin position="676"/>
        <end position="910"/>
    </location>
</feature>
<dbReference type="SUPFAM" id="SSF53067">
    <property type="entry name" value="Actin-like ATPase domain"/>
    <property type="match status" value="4"/>
</dbReference>
<dbReference type="InterPro" id="IPR022673">
    <property type="entry name" value="Hexokinase_C"/>
</dbReference>
<evidence type="ECO:0000256" key="13">
    <source>
        <dbReference type="ARBA" id="ARBA00022787"/>
    </source>
</evidence>
<dbReference type="InterPro" id="IPR001312">
    <property type="entry name" value="Hexokinase"/>
</dbReference>
<dbReference type="Proteomes" id="UP000533954">
    <property type="component" value="Unassembled WGS sequence"/>
</dbReference>
<dbReference type="GO" id="GO:0004340">
    <property type="term" value="F:glucokinase activity"/>
    <property type="evidence" value="ECO:0007669"/>
    <property type="project" value="TreeGrafter"/>
</dbReference>
<evidence type="ECO:0000256" key="2">
    <source>
        <dbReference type="ARBA" id="ARBA00004514"/>
    </source>
</evidence>
<dbReference type="PANTHER" id="PTHR19443:SF28">
    <property type="entry name" value="HEXOKINASE HKDC1"/>
    <property type="match status" value="1"/>
</dbReference>
<dbReference type="FunFam" id="3.40.367.20:FF:000020">
    <property type="entry name" value="Hexokinase-1"/>
    <property type="match status" value="1"/>
</dbReference>
<dbReference type="InterPro" id="IPR019807">
    <property type="entry name" value="Hexokinase_BS"/>
</dbReference>
<keyword evidence="29" id="KW-1185">Reference proteome</keyword>
<dbReference type="Pfam" id="PF00349">
    <property type="entry name" value="Hexokinase_1"/>
    <property type="match status" value="2"/>
</dbReference>
<dbReference type="EMBL" id="VZSX01000050">
    <property type="protein sequence ID" value="NXA36607.1"/>
    <property type="molecule type" value="Genomic_DNA"/>
</dbReference>
<evidence type="ECO:0000256" key="17">
    <source>
        <dbReference type="ARBA" id="ARBA00023136"/>
    </source>
</evidence>
<evidence type="ECO:0000256" key="14">
    <source>
        <dbReference type="ARBA" id="ARBA00022840"/>
    </source>
</evidence>
<dbReference type="GO" id="GO:0005741">
    <property type="term" value="C:mitochondrial outer membrane"/>
    <property type="evidence" value="ECO:0007669"/>
    <property type="project" value="UniProtKB-SubCell"/>
</dbReference>
<keyword evidence="7" id="KW-0963">Cytoplasm</keyword>
<dbReference type="PROSITE" id="PS00378">
    <property type="entry name" value="HEXOKINASE_1"/>
    <property type="match status" value="1"/>
</dbReference>
<evidence type="ECO:0000256" key="18">
    <source>
        <dbReference type="ARBA" id="ARBA00023152"/>
    </source>
</evidence>
<keyword evidence="8" id="KW-0021">Allosteric enzyme</keyword>
<dbReference type="FunFam" id="3.30.420.40:FF:000015">
    <property type="entry name" value="Hexokinase 1"/>
    <property type="match status" value="1"/>
</dbReference>
<comment type="pathway">
    <text evidence="4">Carbohydrate metabolism; hexose metabolism.</text>
</comment>
<dbReference type="UniPathway" id="UPA00242"/>
<evidence type="ECO:0000256" key="7">
    <source>
        <dbReference type="ARBA" id="ARBA00022490"/>
    </source>
</evidence>
<evidence type="ECO:0000256" key="15">
    <source>
        <dbReference type="ARBA" id="ARBA00022990"/>
    </source>
</evidence>
<comment type="catalytic activity">
    <reaction evidence="24">
        <text>D-fructose + ATP = D-fructose 6-phosphate + ADP + H(+)</text>
        <dbReference type="Rhea" id="RHEA:16125"/>
        <dbReference type="ChEBI" id="CHEBI:15378"/>
        <dbReference type="ChEBI" id="CHEBI:30616"/>
        <dbReference type="ChEBI" id="CHEBI:37721"/>
        <dbReference type="ChEBI" id="CHEBI:61527"/>
        <dbReference type="ChEBI" id="CHEBI:456216"/>
        <dbReference type="EC" id="2.7.1.1"/>
    </reaction>
    <physiologicalReaction direction="left-to-right" evidence="24">
        <dbReference type="Rhea" id="RHEA:16126"/>
    </physiologicalReaction>
</comment>
<keyword evidence="9" id="KW-0808">Transferase</keyword>
<comment type="subunit">
    <text evidence="23">Monomer. Interacts with TIGAR; the interaction increases hexokinase activity in a hypoxia- and HIF1A-dependent manner.</text>
</comment>
<feature type="non-terminal residue" evidence="28">
    <location>
        <position position="920"/>
    </location>
</feature>
<sequence>MFAVHLLAFYFTKLKEDQIKKVDRYLYHLRLSDDTLLDIMARFQAEMVKGLGRDTNPTAVVKMLPSFVRSLPDGSEKGDFLAVDLGGSQFRALQVKVSQDGKQSCQLESKYYPTPKEVIQGSGAELFDYVAGCLVDFMESKNLTYKKLPLGFTFSFPCRQTKLEEGVLLSWTKHFKARGVQGTDVVSSLRKALGKHKASSGIDVDVLALVNDTVGTMMTCGYEDQRCEVGLIIGTGTNACYMEEMRHIDLVEGDEGRMCINTEWGAFGDDGSLEDIRTEFDRELDQGSLNPGKQLFEKMISSLHLGELVRLILVKMTREGLLFNGKVSTALCTKGKIEMKHVAAMEKYKEGLSNTKEILTELNLFPSEEDCIAVQHVCTIVSFRSANLCAAALAAILTRLRENKKVLRLRTTVGIDGTLYKAHPQYAKRLHKVVRRLAPSCDVRFLLSTSGSTRGAAMVTAVARRLAEQRQRVDAALAPFLLSPGALREVQGKMRKELEYGLRRDVQGTATVKMLPTYVRGTPDGTEKGKFLALDLGGTNFRVLLVKIRSGRRRSVRMYNKIFAIPLEIMQGTGEELFDHIVQCIAEFLEYMGIKGARLPLGFTFSFPCRQASIDKGTLVGWTKGFKATDCEGEDVVDMLREAIKRRNEFDLDIVAVVNDTVGTMMTCGYEDPKCEIGLIAGTGSNVCYMEDMKNIEILEGNEGKMCINTEWGGFGDNGCIDNIRTEYDREVDEGSLNPGKQRYEKMTSGMYLGEIVRQVLIDLTRQGLLFRGQISESLRKRGIFETKFLSQIESDGLALLQVRRILQQLGLDGTCDDSIVVKEVCGAVSARAARLCGAGLAAVVEKRREDQGAERLEVTVGVDGTLYKLHPHFSRVLRETVKELAPRCDVTFMLSEDGSGKGAALITAVAKRLRSVGEN</sequence>
<dbReference type="Gene3D" id="3.40.367.20">
    <property type="match status" value="2"/>
</dbReference>
<evidence type="ECO:0000256" key="22">
    <source>
        <dbReference type="ARBA" id="ARBA00046097"/>
    </source>
</evidence>
<evidence type="ECO:0000256" key="20">
    <source>
        <dbReference type="ARBA" id="ARBA00041371"/>
    </source>
</evidence>
<comment type="subcellular location">
    <subcellularLocation>
        <location evidence="2">Cytoplasm</location>
        <location evidence="2">Cytosol</location>
    </subcellularLocation>
    <subcellularLocation>
        <location evidence="1">Mitochondrion outer membrane</location>
        <topology evidence="1">Peripheral membrane protein</topology>
    </subcellularLocation>
</comment>
<evidence type="ECO:0000256" key="10">
    <source>
        <dbReference type="ARBA" id="ARBA00022737"/>
    </source>
</evidence>
<feature type="non-terminal residue" evidence="28">
    <location>
        <position position="1"/>
    </location>
</feature>
<dbReference type="PROSITE" id="PS51748">
    <property type="entry name" value="HEXOKINASE_2"/>
    <property type="match status" value="2"/>
</dbReference>